<evidence type="ECO:0000256" key="1">
    <source>
        <dbReference type="SAM" id="MobiDB-lite"/>
    </source>
</evidence>
<gene>
    <name evidence="2" type="ORF">C2845_PM01G21810</name>
</gene>
<feature type="region of interest" description="Disordered" evidence="1">
    <location>
        <begin position="1"/>
        <end position="128"/>
    </location>
</feature>
<evidence type="ECO:0000313" key="2">
    <source>
        <dbReference type="EMBL" id="RLN42229.1"/>
    </source>
</evidence>
<evidence type="ECO:0000313" key="3">
    <source>
        <dbReference type="Proteomes" id="UP000275267"/>
    </source>
</evidence>
<name>A0A3L6TPQ4_PANMI</name>
<sequence length="128" mass="13927">MNLGVVASLPPQKGRVETPKGSAEKFLRKSIPKKRKGKKKARLLPRSLPAPGSRLARAAGRGDGVKRGGEAAAADRGVVRGARRRRQAAAPGGHGRRGVLPRLLQRLRPLPLPRHRLQVRRDGLRRQG</sequence>
<feature type="compositionally biased region" description="Basic and acidic residues" evidence="1">
    <location>
        <begin position="14"/>
        <end position="27"/>
    </location>
</feature>
<comment type="caution">
    <text evidence="2">The sequence shown here is derived from an EMBL/GenBank/DDBJ whole genome shotgun (WGS) entry which is preliminary data.</text>
</comment>
<proteinExistence type="predicted"/>
<dbReference type="AlphaFoldDB" id="A0A3L6TPQ4"/>
<dbReference type="Proteomes" id="UP000275267">
    <property type="component" value="Unassembled WGS sequence"/>
</dbReference>
<feature type="compositionally biased region" description="Basic and acidic residues" evidence="1">
    <location>
        <begin position="119"/>
        <end position="128"/>
    </location>
</feature>
<organism evidence="2 3">
    <name type="scientific">Panicum miliaceum</name>
    <name type="common">Proso millet</name>
    <name type="synonym">Broomcorn millet</name>
    <dbReference type="NCBI Taxonomy" id="4540"/>
    <lineage>
        <taxon>Eukaryota</taxon>
        <taxon>Viridiplantae</taxon>
        <taxon>Streptophyta</taxon>
        <taxon>Embryophyta</taxon>
        <taxon>Tracheophyta</taxon>
        <taxon>Spermatophyta</taxon>
        <taxon>Magnoliopsida</taxon>
        <taxon>Liliopsida</taxon>
        <taxon>Poales</taxon>
        <taxon>Poaceae</taxon>
        <taxon>PACMAD clade</taxon>
        <taxon>Panicoideae</taxon>
        <taxon>Panicodae</taxon>
        <taxon>Paniceae</taxon>
        <taxon>Panicinae</taxon>
        <taxon>Panicum</taxon>
        <taxon>Panicum sect. Panicum</taxon>
    </lineage>
</organism>
<protein>
    <submittedName>
        <fullName evidence="2">Uncharacterized protein</fullName>
    </submittedName>
</protein>
<accession>A0A3L6TPQ4</accession>
<feature type="compositionally biased region" description="Basic residues" evidence="1">
    <location>
        <begin position="28"/>
        <end position="43"/>
    </location>
</feature>
<keyword evidence="3" id="KW-1185">Reference proteome</keyword>
<feature type="compositionally biased region" description="Low complexity" evidence="1">
    <location>
        <begin position="70"/>
        <end position="80"/>
    </location>
</feature>
<dbReference type="EMBL" id="PQIB02000001">
    <property type="protein sequence ID" value="RLN42229.1"/>
    <property type="molecule type" value="Genomic_DNA"/>
</dbReference>
<reference evidence="3" key="1">
    <citation type="journal article" date="2019" name="Nat. Commun.">
        <title>The genome of broomcorn millet.</title>
        <authorList>
            <person name="Zou C."/>
            <person name="Miki D."/>
            <person name="Li D."/>
            <person name="Tang Q."/>
            <person name="Xiao L."/>
            <person name="Rajput S."/>
            <person name="Deng P."/>
            <person name="Jia W."/>
            <person name="Huang R."/>
            <person name="Zhang M."/>
            <person name="Sun Y."/>
            <person name="Hu J."/>
            <person name="Fu X."/>
            <person name="Schnable P.S."/>
            <person name="Li F."/>
            <person name="Zhang H."/>
            <person name="Feng B."/>
            <person name="Zhu X."/>
            <person name="Liu R."/>
            <person name="Schnable J.C."/>
            <person name="Zhu J.-K."/>
            <person name="Zhang H."/>
        </authorList>
    </citation>
    <scope>NUCLEOTIDE SEQUENCE [LARGE SCALE GENOMIC DNA]</scope>
</reference>
<feature type="compositionally biased region" description="Low complexity" evidence="1">
    <location>
        <begin position="100"/>
        <end position="109"/>
    </location>
</feature>